<dbReference type="InterPro" id="IPR005511">
    <property type="entry name" value="SMP-30"/>
</dbReference>
<dbReference type="GO" id="GO:0005509">
    <property type="term" value="F:calcium ion binding"/>
    <property type="evidence" value="ECO:0007669"/>
    <property type="project" value="TreeGrafter"/>
</dbReference>
<keyword evidence="6" id="KW-1185">Reference proteome</keyword>
<dbReference type="Pfam" id="PF08450">
    <property type="entry name" value="SGL"/>
    <property type="match status" value="1"/>
</dbReference>
<evidence type="ECO:0000256" key="2">
    <source>
        <dbReference type="PIRSR" id="PIRSR605511-1"/>
    </source>
</evidence>
<sequence length="166" mass="18174">MKITALDFDLGTGSISNPRTLIDFQGAGGEPDGMVLDADGNLWVAVYGTSHIMVFTPQGKLLKQIALPAMYPTCPTWGGKNQEILYITTAKDRTDTPDPNDEGIWEDSEILPGGLTRTDVEYSRSAGMESLKRVLQNHPATGSGNRRASYSNIPVDPQIDYLFHMK</sequence>
<dbReference type="Proteomes" id="UP001220324">
    <property type="component" value="Unassembled WGS sequence"/>
</dbReference>
<name>A0AAD6CLZ4_9EURO</name>
<comment type="similarity">
    <text evidence="1">Belongs to the SMP-30/CGR1 family.</text>
</comment>
<dbReference type="GO" id="GO:0004341">
    <property type="term" value="F:gluconolactonase activity"/>
    <property type="evidence" value="ECO:0007669"/>
    <property type="project" value="TreeGrafter"/>
</dbReference>
<protein>
    <submittedName>
        <fullName evidence="5">Regucalcin</fullName>
    </submittedName>
</protein>
<keyword evidence="3" id="KW-0862">Zinc</keyword>
<dbReference type="EMBL" id="JAQIZZ010000008">
    <property type="protein sequence ID" value="KAJ5524609.1"/>
    <property type="molecule type" value="Genomic_DNA"/>
</dbReference>
<proteinExistence type="inferred from homology"/>
<dbReference type="PRINTS" id="PR01790">
    <property type="entry name" value="SMP30FAMILY"/>
</dbReference>
<evidence type="ECO:0000313" key="5">
    <source>
        <dbReference type="EMBL" id="KAJ5524609.1"/>
    </source>
</evidence>
<gene>
    <name evidence="5" type="ORF">N7494_011259</name>
</gene>
<dbReference type="PANTHER" id="PTHR10907">
    <property type="entry name" value="REGUCALCIN"/>
    <property type="match status" value="1"/>
</dbReference>
<dbReference type="InterPro" id="IPR011042">
    <property type="entry name" value="6-blade_b-propeller_TolB-like"/>
</dbReference>
<dbReference type="SUPFAM" id="SSF63829">
    <property type="entry name" value="Calcium-dependent phosphotriesterase"/>
    <property type="match status" value="1"/>
</dbReference>
<comment type="caution">
    <text evidence="5">The sequence shown here is derived from an EMBL/GenBank/DDBJ whole genome shotgun (WGS) entry which is preliminary data.</text>
</comment>
<feature type="binding site" evidence="3">
    <location>
        <position position="32"/>
    </location>
    <ligand>
        <name>a divalent metal cation</name>
        <dbReference type="ChEBI" id="CHEBI:60240"/>
    </ligand>
</feature>
<keyword evidence="3" id="KW-0479">Metal-binding</keyword>
<organism evidence="5 6">
    <name type="scientific">Penicillium frequentans</name>
    <dbReference type="NCBI Taxonomy" id="3151616"/>
    <lineage>
        <taxon>Eukaryota</taxon>
        <taxon>Fungi</taxon>
        <taxon>Dikarya</taxon>
        <taxon>Ascomycota</taxon>
        <taxon>Pezizomycotina</taxon>
        <taxon>Eurotiomycetes</taxon>
        <taxon>Eurotiomycetidae</taxon>
        <taxon>Eurotiales</taxon>
        <taxon>Aspergillaceae</taxon>
        <taxon>Penicillium</taxon>
    </lineage>
</organism>
<evidence type="ECO:0000259" key="4">
    <source>
        <dbReference type="Pfam" id="PF08450"/>
    </source>
</evidence>
<reference evidence="5 6" key="1">
    <citation type="journal article" date="2023" name="IMA Fungus">
        <title>Comparative genomic study of the Penicillium genus elucidates a diverse pangenome and 15 lateral gene transfer events.</title>
        <authorList>
            <person name="Petersen C."/>
            <person name="Sorensen T."/>
            <person name="Nielsen M.R."/>
            <person name="Sondergaard T.E."/>
            <person name="Sorensen J.L."/>
            <person name="Fitzpatrick D.A."/>
            <person name="Frisvad J.C."/>
            <person name="Nielsen K.L."/>
        </authorList>
    </citation>
    <scope>NUCLEOTIDE SEQUENCE [LARGE SCALE GENOMIC DNA]</scope>
    <source>
        <strain evidence="5 6">IBT 35679</strain>
    </source>
</reference>
<dbReference type="PANTHER" id="PTHR10907:SF47">
    <property type="entry name" value="REGUCALCIN"/>
    <property type="match status" value="1"/>
</dbReference>
<dbReference type="AlphaFoldDB" id="A0AAD6CLZ4"/>
<evidence type="ECO:0000256" key="3">
    <source>
        <dbReference type="PIRSR" id="PIRSR605511-2"/>
    </source>
</evidence>
<evidence type="ECO:0000256" key="1">
    <source>
        <dbReference type="ARBA" id="ARBA00008853"/>
    </source>
</evidence>
<evidence type="ECO:0000313" key="6">
    <source>
        <dbReference type="Proteomes" id="UP001220324"/>
    </source>
</evidence>
<feature type="active site" description="Proton donor/acceptor" evidence="2">
    <location>
        <position position="32"/>
    </location>
</feature>
<dbReference type="InterPro" id="IPR013658">
    <property type="entry name" value="SGL"/>
</dbReference>
<dbReference type="Gene3D" id="2.120.10.30">
    <property type="entry name" value="TolB, C-terminal domain"/>
    <property type="match status" value="1"/>
</dbReference>
<feature type="domain" description="SMP-30/Gluconolactonase/LRE-like region" evidence="4">
    <location>
        <begin position="2"/>
        <end position="90"/>
    </location>
</feature>
<comment type="cofactor">
    <cofactor evidence="3">
        <name>Zn(2+)</name>
        <dbReference type="ChEBI" id="CHEBI:29105"/>
    </cofactor>
    <text evidence="3">Binds 1 divalent metal cation per subunit.</text>
</comment>
<accession>A0AAD6CLZ4</accession>